<evidence type="ECO:0000259" key="6">
    <source>
        <dbReference type="PROSITE" id="PS50237"/>
    </source>
</evidence>
<dbReference type="InterPro" id="IPR000569">
    <property type="entry name" value="HECT_dom"/>
</dbReference>
<dbReference type="InterPro" id="IPR035983">
    <property type="entry name" value="Hect_E3_ubiquitin_ligase"/>
</dbReference>
<evidence type="ECO:0000313" key="7">
    <source>
        <dbReference type="EMBL" id="CAG5132689.1"/>
    </source>
</evidence>
<evidence type="ECO:0000256" key="3">
    <source>
        <dbReference type="ARBA" id="ARBA00022679"/>
    </source>
</evidence>
<feature type="domain" description="HECT" evidence="6">
    <location>
        <begin position="1"/>
        <end position="294"/>
    </location>
</feature>
<dbReference type="GO" id="GO:0061630">
    <property type="term" value="F:ubiquitin protein ligase activity"/>
    <property type="evidence" value="ECO:0007669"/>
    <property type="project" value="UniProtKB-EC"/>
</dbReference>
<evidence type="ECO:0000313" key="8">
    <source>
        <dbReference type="Proteomes" id="UP000678393"/>
    </source>
</evidence>
<dbReference type="SUPFAM" id="SSF56204">
    <property type="entry name" value="Hect, E3 ligase catalytic domain"/>
    <property type="match status" value="1"/>
</dbReference>
<organism evidence="7 8">
    <name type="scientific">Candidula unifasciata</name>
    <dbReference type="NCBI Taxonomy" id="100452"/>
    <lineage>
        <taxon>Eukaryota</taxon>
        <taxon>Metazoa</taxon>
        <taxon>Spiralia</taxon>
        <taxon>Lophotrochozoa</taxon>
        <taxon>Mollusca</taxon>
        <taxon>Gastropoda</taxon>
        <taxon>Heterobranchia</taxon>
        <taxon>Euthyneura</taxon>
        <taxon>Panpulmonata</taxon>
        <taxon>Eupulmonata</taxon>
        <taxon>Stylommatophora</taxon>
        <taxon>Helicina</taxon>
        <taxon>Helicoidea</taxon>
        <taxon>Geomitridae</taxon>
        <taxon>Candidula</taxon>
    </lineage>
</organism>
<dbReference type="EC" id="2.3.2.26" evidence="2"/>
<dbReference type="OrthoDB" id="8068875at2759"/>
<keyword evidence="4 5" id="KW-0833">Ubl conjugation pathway</keyword>
<dbReference type="AlphaFoldDB" id="A0A8S3ZT61"/>
<dbReference type="PANTHER" id="PTHR45700">
    <property type="entry name" value="UBIQUITIN-PROTEIN LIGASE E3C"/>
    <property type="match status" value="1"/>
</dbReference>
<keyword evidence="8" id="KW-1185">Reference proteome</keyword>
<dbReference type="Gene3D" id="3.90.1750.10">
    <property type="entry name" value="Hect, E3 ligase catalytic domains"/>
    <property type="match status" value="1"/>
</dbReference>
<dbReference type="Pfam" id="PF00632">
    <property type="entry name" value="HECT"/>
    <property type="match status" value="1"/>
</dbReference>
<evidence type="ECO:0000256" key="5">
    <source>
        <dbReference type="PROSITE-ProRule" id="PRU00104"/>
    </source>
</evidence>
<proteinExistence type="predicted"/>
<comment type="catalytic activity">
    <reaction evidence="1">
        <text>S-ubiquitinyl-[E2 ubiquitin-conjugating enzyme]-L-cysteine + [acceptor protein]-L-lysine = [E2 ubiquitin-conjugating enzyme]-L-cysteine + N(6)-ubiquitinyl-[acceptor protein]-L-lysine.</text>
        <dbReference type="EC" id="2.3.2.26"/>
    </reaction>
</comment>
<evidence type="ECO:0000256" key="4">
    <source>
        <dbReference type="ARBA" id="ARBA00022786"/>
    </source>
</evidence>
<feature type="non-terminal residue" evidence="7">
    <location>
        <position position="296"/>
    </location>
</feature>
<dbReference type="SMART" id="SM00119">
    <property type="entry name" value="HECTc"/>
    <property type="match status" value="1"/>
</dbReference>
<dbReference type="GO" id="GO:0000209">
    <property type="term" value="P:protein polyubiquitination"/>
    <property type="evidence" value="ECO:0007669"/>
    <property type="project" value="InterPro"/>
</dbReference>
<accession>A0A8S3ZT61</accession>
<evidence type="ECO:0000256" key="2">
    <source>
        <dbReference type="ARBA" id="ARBA00012485"/>
    </source>
</evidence>
<sequence>EFFKVLFRELQDPALCFFKADSESKLMWFDTTTQQAVEQLRLIGILCGLVIYNSVAIDFHFPLAMYKKLLKRPVSLDDVKELMPVVEKGFKEILDYDGDDFEDLFLLTFECASAELFTGGASRAVTQSNKNVYVSLSVNHLLNTSVKEQFDAFSEGFYSASGGKILNIFQPEELRSLVEGNEDYDFSVLERNTSYRNGYCRTSREIMFFWEVFHEMSLVDKKKFLFFLTSSDRIPVTGMKNINIIIQPHDEEDGMLPYAYTCIKLLCLPRYTTKQQLQENLLSAIQQPEGFRFDSD</sequence>
<reference evidence="7" key="1">
    <citation type="submission" date="2021-04" db="EMBL/GenBank/DDBJ databases">
        <authorList>
            <consortium name="Molecular Ecology Group"/>
        </authorList>
    </citation>
    <scope>NUCLEOTIDE SEQUENCE</scope>
</reference>
<dbReference type="Gene3D" id="3.30.2410.10">
    <property type="entry name" value="Hect, E3 ligase catalytic domain"/>
    <property type="match status" value="1"/>
</dbReference>
<gene>
    <name evidence="7" type="ORF">CUNI_LOCUS18247</name>
</gene>
<comment type="caution">
    <text evidence="7">The sequence shown here is derived from an EMBL/GenBank/DDBJ whole genome shotgun (WGS) entry which is preliminary data.</text>
</comment>
<dbReference type="Gene3D" id="3.30.2160.10">
    <property type="entry name" value="Hect, E3 ligase catalytic domain"/>
    <property type="match status" value="1"/>
</dbReference>
<evidence type="ECO:0000256" key="1">
    <source>
        <dbReference type="ARBA" id="ARBA00000885"/>
    </source>
</evidence>
<dbReference type="Proteomes" id="UP000678393">
    <property type="component" value="Unassembled WGS sequence"/>
</dbReference>
<dbReference type="EMBL" id="CAJHNH020005558">
    <property type="protein sequence ID" value="CAG5132689.1"/>
    <property type="molecule type" value="Genomic_DNA"/>
</dbReference>
<dbReference type="FunFam" id="3.30.2410.10:FF:000003">
    <property type="entry name" value="probable E3 ubiquitin-protein ligase HERC4 isoform X1"/>
    <property type="match status" value="1"/>
</dbReference>
<keyword evidence="3" id="KW-0808">Transferase</keyword>
<dbReference type="PANTHER" id="PTHR45700:SF8">
    <property type="entry name" value="HECT-TYPE E3 UBIQUITIN TRANSFERASE"/>
    <property type="match status" value="1"/>
</dbReference>
<protein>
    <recommendedName>
        <fullName evidence="2">HECT-type E3 ubiquitin transferase</fullName>
        <ecNumber evidence="2">2.3.2.26</ecNumber>
    </recommendedName>
</protein>
<feature type="active site" description="Glycyl thioester intermediate" evidence="5">
    <location>
        <position position="262"/>
    </location>
</feature>
<dbReference type="PROSITE" id="PS50237">
    <property type="entry name" value="HECT"/>
    <property type="match status" value="1"/>
</dbReference>
<name>A0A8S3ZT61_9EUPU</name>
<dbReference type="InterPro" id="IPR044611">
    <property type="entry name" value="E3A/B/C-like"/>
</dbReference>